<dbReference type="EMBL" id="BAAAEJ010000008">
    <property type="protein sequence ID" value="GAA0395607.1"/>
    <property type="molecule type" value="Genomic_DNA"/>
</dbReference>
<name>A0ABN0YHT5_9CAUL</name>
<keyword evidence="3" id="KW-1185">Reference proteome</keyword>
<gene>
    <name evidence="2" type="ORF">GCM10009093_22690</name>
</gene>
<sequence>MSVAFVMSLIIQATVPNTAPQIQPPPAPQAEITQAGEEAPPERVLRNRFRNEVASECQYRARTGSIRRRNICYTPRQLAAHNAVARKYVEEIQVGQSSGELPGGGPD</sequence>
<evidence type="ECO:0000313" key="2">
    <source>
        <dbReference type="EMBL" id="GAA0395607.1"/>
    </source>
</evidence>
<organism evidence="2 3">
    <name type="scientific">Brevundimonas terrae</name>
    <dbReference type="NCBI Taxonomy" id="363631"/>
    <lineage>
        <taxon>Bacteria</taxon>
        <taxon>Pseudomonadati</taxon>
        <taxon>Pseudomonadota</taxon>
        <taxon>Alphaproteobacteria</taxon>
        <taxon>Caulobacterales</taxon>
        <taxon>Caulobacteraceae</taxon>
        <taxon>Brevundimonas</taxon>
    </lineage>
</organism>
<evidence type="ECO:0008006" key="4">
    <source>
        <dbReference type="Google" id="ProtNLM"/>
    </source>
</evidence>
<proteinExistence type="predicted"/>
<evidence type="ECO:0000313" key="3">
    <source>
        <dbReference type="Proteomes" id="UP001500791"/>
    </source>
</evidence>
<accession>A0ABN0YHT5</accession>
<comment type="caution">
    <text evidence="2">The sequence shown here is derived from an EMBL/GenBank/DDBJ whole genome shotgun (WGS) entry which is preliminary data.</text>
</comment>
<reference evidence="2 3" key="1">
    <citation type="journal article" date="2019" name="Int. J. Syst. Evol. Microbiol.">
        <title>The Global Catalogue of Microorganisms (GCM) 10K type strain sequencing project: providing services to taxonomists for standard genome sequencing and annotation.</title>
        <authorList>
            <consortium name="The Broad Institute Genomics Platform"/>
            <consortium name="The Broad Institute Genome Sequencing Center for Infectious Disease"/>
            <person name="Wu L."/>
            <person name="Ma J."/>
        </authorList>
    </citation>
    <scope>NUCLEOTIDE SEQUENCE [LARGE SCALE GENOMIC DNA]</scope>
    <source>
        <strain evidence="2 3">JCM 13476</strain>
    </source>
</reference>
<evidence type="ECO:0000256" key="1">
    <source>
        <dbReference type="SAM" id="MobiDB-lite"/>
    </source>
</evidence>
<feature type="region of interest" description="Disordered" evidence="1">
    <location>
        <begin position="18"/>
        <end position="40"/>
    </location>
</feature>
<protein>
    <recommendedName>
        <fullName evidence="4">UrcA family protein</fullName>
    </recommendedName>
</protein>
<dbReference type="Proteomes" id="UP001500791">
    <property type="component" value="Unassembled WGS sequence"/>
</dbReference>